<dbReference type="Pfam" id="PF00903">
    <property type="entry name" value="Glyoxalase"/>
    <property type="match status" value="1"/>
</dbReference>
<evidence type="ECO:0000313" key="2">
    <source>
        <dbReference type="EMBL" id="PTM55201.1"/>
    </source>
</evidence>
<proteinExistence type="predicted"/>
<name>A0A2T4Z357_9HYPH</name>
<evidence type="ECO:0000259" key="1">
    <source>
        <dbReference type="Pfam" id="PF00903"/>
    </source>
</evidence>
<dbReference type="GO" id="GO:0051213">
    <property type="term" value="F:dioxygenase activity"/>
    <property type="evidence" value="ECO:0007669"/>
    <property type="project" value="UniProtKB-KW"/>
</dbReference>
<keyword evidence="2" id="KW-0560">Oxidoreductase</keyword>
<keyword evidence="2" id="KW-0223">Dioxygenase</keyword>
<protein>
    <submittedName>
        <fullName evidence="2">Glyoxalase/bleomycin resistance protein/dioxygenase superfamily protein</fullName>
    </submittedName>
</protein>
<dbReference type="AlphaFoldDB" id="A0A2T4Z357"/>
<feature type="domain" description="Glyoxalase/fosfomycin resistance/dioxygenase" evidence="1">
    <location>
        <begin position="2"/>
        <end position="109"/>
    </location>
</feature>
<dbReference type="InterPro" id="IPR029068">
    <property type="entry name" value="Glyas_Bleomycin-R_OHBP_Dase"/>
</dbReference>
<sequence length="120" mass="14164">MGFGIRYQRPEHRFAYLMRGHSHVMLVEQRPPDHPRGETWTGGPLERPYGRGINLQIEVDDMGPTIAALAQRNWPLFREPRDAWYRRDDIEVGQRELMFQDPDGYLIRFGQFLGQRPRAT</sequence>
<dbReference type="InterPro" id="IPR004360">
    <property type="entry name" value="Glyas_Fos-R_dOase_dom"/>
</dbReference>
<accession>A0A2T4Z357</accession>
<evidence type="ECO:0000313" key="3">
    <source>
        <dbReference type="Proteomes" id="UP000241808"/>
    </source>
</evidence>
<reference evidence="2 3" key="1">
    <citation type="submission" date="2018-04" db="EMBL/GenBank/DDBJ databases">
        <title>Genomic Encyclopedia of Archaeal and Bacterial Type Strains, Phase II (KMG-II): from individual species to whole genera.</title>
        <authorList>
            <person name="Goeker M."/>
        </authorList>
    </citation>
    <scope>NUCLEOTIDE SEQUENCE [LARGE SCALE GENOMIC DNA]</scope>
    <source>
        <strain evidence="2 3">DSM 25521</strain>
    </source>
</reference>
<gene>
    <name evidence="2" type="ORF">C8P69_105354</name>
</gene>
<dbReference type="EMBL" id="PZZL01000005">
    <property type="protein sequence ID" value="PTM55201.1"/>
    <property type="molecule type" value="Genomic_DNA"/>
</dbReference>
<dbReference type="SUPFAM" id="SSF54593">
    <property type="entry name" value="Glyoxalase/Bleomycin resistance protein/Dihydroxybiphenyl dioxygenase"/>
    <property type="match status" value="1"/>
</dbReference>
<keyword evidence="3" id="KW-1185">Reference proteome</keyword>
<dbReference type="Proteomes" id="UP000241808">
    <property type="component" value="Unassembled WGS sequence"/>
</dbReference>
<organism evidence="2 3">
    <name type="scientific">Phreatobacter oligotrophus</name>
    <dbReference type="NCBI Taxonomy" id="1122261"/>
    <lineage>
        <taxon>Bacteria</taxon>
        <taxon>Pseudomonadati</taxon>
        <taxon>Pseudomonadota</taxon>
        <taxon>Alphaproteobacteria</taxon>
        <taxon>Hyphomicrobiales</taxon>
        <taxon>Phreatobacteraceae</taxon>
        <taxon>Phreatobacter</taxon>
    </lineage>
</organism>
<comment type="caution">
    <text evidence="2">The sequence shown here is derived from an EMBL/GenBank/DDBJ whole genome shotgun (WGS) entry which is preliminary data.</text>
</comment>
<dbReference type="Gene3D" id="3.10.180.10">
    <property type="entry name" value="2,3-Dihydroxybiphenyl 1,2-Dioxygenase, domain 1"/>
    <property type="match status" value="1"/>
</dbReference>